<organism evidence="2 3">
    <name type="scientific">[Candida] arabinofermentans NRRL YB-2248</name>
    <dbReference type="NCBI Taxonomy" id="983967"/>
    <lineage>
        <taxon>Eukaryota</taxon>
        <taxon>Fungi</taxon>
        <taxon>Dikarya</taxon>
        <taxon>Ascomycota</taxon>
        <taxon>Saccharomycotina</taxon>
        <taxon>Pichiomycetes</taxon>
        <taxon>Pichiales</taxon>
        <taxon>Pichiaceae</taxon>
        <taxon>Ogataea</taxon>
        <taxon>Ogataea/Candida clade</taxon>
    </lineage>
</organism>
<protein>
    <submittedName>
        <fullName evidence="2">Uncharacterized protein</fullName>
    </submittedName>
</protein>
<feature type="region of interest" description="Disordered" evidence="1">
    <location>
        <begin position="60"/>
        <end position="79"/>
    </location>
</feature>
<feature type="compositionally biased region" description="Basic and acidic residues" evidence="1">
    <location>
        <begin position="67"/>
        <end position="76"/>
    </location>
</feature>
<reference evidence="3" key="1">
    <citation type="submission" date="2016-04" db="EMBL/GenBank/DDBJ databases">
        <title>Comparative genomics of biotechnologically important yeasts.</title>
        <authorList>
            <consortium name="DOE Joint Genome Institute"/>
            <person name="Riley R."/>
            <person name="Haridas S."/>
            <person name="Wolfe K.H."/>
            <person name="Lopes M.R."/>
            <person name="Hittinger C.T."/>
            <person name="Goker M."/>
            <person name="Salamov A."/>
            <person name="Wisecaver J."/>
            <person name="Long T.M."/>
            <person name="Aerts A.L."/>
            <person name="Barry K."/>
            <person name="Choi C."/>
            <person name="Clum A."/>
            <person name="Coughlan A.Y."/>
            <person name="Deshpande S."/>
            <person name="Douglass A.P."/>
            <person name="Hanson S.J."/>
            <person name="Klenk H.-P."/>
            <person name="Labutti K."/>
            <person name="Lapidus A."/>
            <person name="Lindquist E."/>
            <person name="Lipzen A."/>
            <person name="Meier-Kolthoff J.P."/>
            <person name="Ohm R.A."/>
            <person name="Otillar R.P."/>
            <person name="Pangilinan J."/>
            <person name="Peng Y."/>
            <person name="Rokas A."/>
            <person name="Rosa C.A."/>
            <person name="Scheuner C."/>
            <person name="Sibirny A.A."/>
            <person name="Slot J.C."/>
            <person name="Stielow J.B."/>
            <person name="Sun H."/>
            <person name="Kurtzman C.P."/>
            <person name="Blackwell M."/>
            <person name="Grigoriev I.V."/>
            <person name="Jeffries T.W."/>
        </authorList>
    </citation>
    <scope>NUCLEOTIDE SEQUENCE [LARGE SCALE GENOMIC DNA]</scope>
    <source>
        <strain evidence="3">NRRL YB-2248</strain>
    </source>
</reference>
<evidence type="ECO:0000313" key="3">
    <source>
        <dbReference type="Proteomes" id="UP000094801"/>
    </source>
</evidence>
<sequence length="87" mass="10205">MCVAKVVACYSKQTHPYVVYILLSIIIQRELTMLFSFNSPNEIYQRKKNLQNITLSIKKNPKRQKEKTKTKTKTKEQSLTQNLKVIC</sequence>
<dbReference type="Proteomes" id="UP000094801">
    <property type="component" value="Unassembled WGS sequence"/>
</dbReference>
<dbReference type="EMBL" id="KV453858">
    <property type="protein sequence ID" value="ODV84214.1"/>
    <property type="molecule type" value="Genomic_DNA"/>
</dbReference>
<evidence type="ECO:0000256" key="1">
    <source>
        <dbReference type="SAM" id="MobiDB-lite"/>
    </source>
</evidence>
<dbReference type="AlphaFoldDB" id="A0A1E4SXJ6"/>
<evidence type="ECO:0000313" key="2">
    <source>
        <dbReference type="EMBL" id="ODV84214.1"/>
    </source>
</evidence>
<accession>A0A1E4SXJ6</accession>
<name>A0A1E4SXJ6_9ASCO</name>
<proteinExistence type="predicted"/>
<gene>
    <name evidence="2" type="ORF">CANARDRAFT_69105</name>
</gene>
<keyword evidence="3" id="KW-1185">Reference proteome</keyword>